<organism evidence="3 4">
    <name type="scientific">Solea senegalensis</name>
    <name type="common">Senegalese sole</name>
    <dbReference type="NCBI Taxonomy" id="28829"/>
    <lineage>
        <taxon>Eukaryota</taxon>
        <taxon>Metazoa</taxon>
        <taxon>Chordata</taxon>
        <taxon>Craniata</taxon>
        <taxon>Vertebrata</taxon>
        <taxon>Euteleostomi</taxon>
        <taxon>Actinopterygii</taxon>
        <taxon>Neopterygii</taxon>
        <taxon>Teleostei</taxon>
        <taxon>Neoteleostei</taxon>
        <taxon>Acanthomorphata</taxon>
        <taxon>Carangaria</taxon>
        <taxon>Pleuronectiformes</taxon>
        <taxon>Pleuronectoidei</taxon>
        <taxon>Soleidae</taxon>
        <taxon>Solea</taxon>
    </lineage>
</organism>
<feature type="region of interest" description="Disordered" evidence="1">
    <location>
        <begin position="48"/>
        <end position="83"/>
    </location>
</feature>
<name>A0AAV6R4U1_SOLSE</name>
<dbReference type="EMBL" id="JAGKHQ010000013">
    <property type="protein sequence ID" value="KAG7500408.1"/>
    <property type="molecule type" value="Genomic_DNA"/>
</dbReference>
<protein>
    <submittedName>
        <fullName evidence="3">Nectin-2-like isoform X2</fullName>
    </submittedName>
</protein>
<comment type="caution">
    <text evidence="3">The sequence shown here is derived from an EMBL/GenBank/DDBJ whole genome shotgun (WGS) entry which is preliminary data.</text>
</comment>
<keyword evidence="2" id="KW-0472">Membrane</keyword>
<gene>
    <name evidence="3" type="ORF">JOB18_017695</name>
</gene>
<accession>A0AAV6R4U1</accession>
<reference evidence="3 4" key="1">
    <citation type="journal article" date="2021" name="Sci. Rep.">
        <title>Chromosome anchoring in Senegalese sole (Solea senegalensis) reveals sex-associated markers and genome rearrangements in flatfish.</title>
        <authorList>
            <person name="Guerrero-Cozar I."/>
            <person name="Gomez-Garrido J."/>
            <person name="Berbel C."/>
            <person name="Martinez-Blanch J.F."/>
            <person name="Alioto T."/>
            <person name="Claros M.G."/>
            <person name="Gagnaire P.A."/>
            <person name="Manchado M."/>
        </authorList>
    </citation>
    <scope>NUCLEOTIDE SEQUENCE [LARGE SCALE GENOMIC DNA]</scope>
    <source>
        <strain evidence="3">Sse05_10M</strain>
    </source>
</reference>
<evidence type="ECO:0000313" key="4">
    <source>
        <dbReference type="Proteomes" id="UP000693946"/>
    </source>
</evidence>
<keyword evidence="4" id="KW-1185">Reference proteome</keyword>
<sequence>MERPDEEERRQVTPGPSTGAVIGGILGALAFIGIIIGVIFYVRKRLEDDEGPPKHRPPPPVKAGSSTEMLNKPSAPATENVPLSSREVYYETTGPVTNLDDDISGALNGGAPPVLDDMVRYDDEFKDHDNEFDPSNHELPPAANIARGESFVSPAMYV</sequence>
<keyword evidence="2" id="KW-1133">Transmembrane helix</keyword>
<keyword evidence="2" id="KW-0812">Transmembrane</keyword>
<evidence type="ECO:0000313" key="3">
    <source>
        <dbReference type="EMBL" id="KAG7500408.1"/>
    </source>
</evidence>
<dbReference type="Proteomes" id="UP000693946">
    <property type="component" value="Linkage Group LG20"/>
</dbReference>
<evidence type="ECO:0000256" key="2">
    <source>
        <dbReference type="SAM" id="Phobius"/>
    </source>
</evidence>
<evidence type="ECO:0000256" key="1">
    <source>
        <dbReference type="SAM" id="MobiDB-lite"/>
    </source>
</evidence>
<dbReference type="AlphaFoldDB" id="A0AAV6R4U1"/>
<proteinExistence type="predicted"/>
<feature type="transmembrane region" description="Helical" evidence="2">
    <location>
        <begin position="20"/>
        <end position="42"/>
    </location>
</feature>